<name>A0ABQ3WJU0_9ACTN</name>
<dbReference type="PANTHER" id="PTHR48090:SF7">
    <property type="entry name" value="RFBJ PROTEIN"/>
    <property type="match status" value="1"/>
</dbReference>
<evidence type="ECO:0000259" key="2">
    <source>
        <dbReference type="Pfam" id="PF00535"/>
    </source>
</evidence>
<dbReference type="InterPro" id="IPR029044">
    <property type="entry name" value="Nucleotide-diphossugar_trans"/>
</dbReference>
<accession>A0ABQ3WJU0</accession>
<proteinExistence type="inferred from homology"/>
<organism evidence="3">
    <name type="scientific">Actinoplanes campanulatus</name>
    <dbReference type="NCBI Taxonomy" id="113559"/>
    <lineage>
        <taxon>Bacteria</taxon>
        <taxon>Bacillati</taxon>
        <taxon>Actinomycetota</taxon>
        <taxon>Actinomycetes</taxon>
        <taxon>Micromonosporales</taxon>
        <taxon>Micromonosporaceae</taxon>
        <taxon>Actinoplanes</taxon>
    </lineage>
</organism>
<protein>
    <recommendedName>
        <fullName evidence="2">Glycosyltransferase 2-like domain-containing protein</fullName>
    </recommendedName>
</protein>
<dbReference type="Gene3D" id="3.90.550.10">
    <property type="entry name" value="Spore Coat Polysaccharide Biosynthesis Protein SpsA, Chain A"/>
    <property type="match status" value="1"/>
</dbReference>
<comment type="caution">
    <text evidence="3">The sequence shown here is derived from an EMBL/GenBank/DDBJ whole genome shotgun (WGS) entry which is preliminary data.</text>
</comment>
<comment type="similarity">
    <text evidence="1">Belongs to the glycosyltransferase 2 family.</text>
</comment>
<dbReference type="EMBL" id="BOMF01000075">
    <property type="protein sequence ID" value="GID46470.1"/>
    <property type="molecule type" value="Genomic_DNA"/>
</dbReference>
<dbReference type="SUPFAM" id="SSF53448">
    <property type="entry name" value="Nucleotide-diphospho-sugar transferases"/>
    <property type="match status" value="1"/>
</dbReference>
<dbReference type="Pfam" id="PF00535">
    <property type="entry name" value="Glycos_transf_2"/>
    <property type="match status" value="1"/>
</dbReference>
<reference evidence="3" key="1">
    <citation type="submission" date="2021-01" db="EMBL/GenBank/DDBJ databases">
        <title>Whole genome shotgun sequence of Actinoplanes capillaceus NBRC 16408.</title>
        <authorList>
            <person name="Komaki H."/>
            <person name="Tamura T."/>
        </authorList>
    </citation>
    <scope>NUCLEOTIDE SEQUENCE [LARGE SCALE GENOMIC DNA]</scope>
    <source>
        <strain evidence="3">NBRC 16408</strain>
    </source>
</reference>
<dbReference type="PANTHER" id="PTHR48090">
    <property type="entry name" value="UNDECAPRENYL-PHOSPHATE 4-DEOXY-4-FORMAMIDO-L-ARABINOSE TRANSFERASE-RELATED"/>
    <property type="match status" value="1"/>
</dbReference>
<evidence type="ECO:0000256" key="1">
    <source>
        <dbReference type="ARBA" id="ARBA00006739"/>
    </source>
</evidence>
<feature type="domain" description="Glycosyltransferase 2-like" evidence="2">
    <location>
        <begin position="9"/>
        <end position="133"/>
    </location>
</feature>
<dbReference type="InterPro" id="IPR001173">
    <property type="entry name" value="Glyco_trans_2-like"/>
</dbReference>
<sequence length="237" mass="25391">MPQLEKTIVLLPVFKPGPHLSELVTALLTEVPQPADVVIVDDGTGPAADARLAQIEALDCTVLRLPANRGKGIALKAGFRHIRSRYPGFAVVCADGDGQHGVADIHAVAERCGPARMVLGVRRFDGMPPRSRFGNTVTRAVFRAATGRTVTDTQTGLRAFPADLLDRLCTVPGERFEYEMNVLLHAAATGWPIDEVPIPAAYLHGNAGSNFSGLADSARIYVRLLHYALLGRQVAAP</sequence>
<dbReference type="CDD" id="cd04179">
    <property type="entry name" value="DPM_DPG-synthase_like"/>
    <property type="match status" value="1"/>
</dbReference>
<dbReference type="InterPro" id="IPR050256">
    <property type="entry name" value="Glycosyltransferase_2"/>
</dbReference>
<evidence type="ECO:0000313" key="3">
    <source>
        <dbReference type="EMBL" id="GID46470.1"/>
    </source>
</evidence>
<dbReference type="RefSeq" id="WP_204296761.1">
    <property type="nucleotide sequence ID" value="NZ_BAAAGQ010000006.1"/>
</dbReference>
<gene>
    <name evidence="3" type="ORF">Aca07nite_37450</name>
</gene>